<keyword evidence="1" id="KW-0812">Transmembrane</keyword>
<dbReference type="EMBL" id="JBHSBI010000001">
    <property type="protein sequence ID" value="MFC4006138.1"/>
    <property type="molecule type" value="Genomic_DNA"/>
</dbReference>
<evidence type="ECO:0000313" key="2">
    <source>
        <dbReference type="EMBL" id="MFC4006138.1"/>
    </source>
</evidence>
<dbReference type="Pfam" id="PF25637">
    <property type="entry name" value="DUF7942"/>
    <property type="match status" value="1"/>
</dbReference>
<organism evidence="2 3">
    <name type="scientific">Nonomuraea purpurea</name>
    <dbReference type="NCBI Taxonomy" id="1849276"/>
    <lineage>
        <taxon>Bacteria</taxon>
        <taxon>Bacillati</taxon>
        <taxon>Actinomycetota</taxon>
        <taxon>Actinomycetes</taxon>
        <taxon>Streptosporangiales</taxon>
        <taxon>Streptosporangiaceae</taxon>
        <taxon>Nonomuraea</taxon>
    </lineage>
</organism>
<accession>A0ABV8FWT5</accession>
<feature type="transmembrane region" description="Helical" evidence="1">
    <location>
        <begin position="75"/>
        <end position="96"/>
    </location>
</feature>
<keyword evidence="1" id="KW-1133">Transmembrane helix</keyword>
<reference evidence="3" key="1">
    <citation type="journal article" date="2019" name="Int. J. Syst. Evol. Microbiol.">
        <title>The Global Catalogue of Microorganisms (GCM) 10K type strain sequencing project: providing services to taxonomists for standard genome sequencing and annotation.</title>
        <authorList>
            <consortium name="The Broad Institute Genomics Platform"/>
            <consortium name="The Broad Institute Genome Sequencing Center for Infectious Disease"/>
            <person name="Wu L."/>
            <person name="Ma J."/>
        </authorList>
    </citation>
    <scope>NUCLEOTIDE SEQUENCE [LARGE SCALE GENOMIC DNA]</scope>
    <source>
        <strain evidence="3">TBRC 1276</strain>
    </source>
</reference>
<sequence>MIRRKYAMLLAAALLVFVVAALFDYARYGGHRGGMELAWSFLASFPLSLAVEWARSAGLDSLVPDGLFGGDRVDAHAGLLTVAGLVQALLIWRIVRGKASQPLSAGGGPAYDWPSRALTRVTVSYLAIVGVLALLSLLTMPDRPTEPWVGGDHPDFWPLSFYAAFPTSMLLTSFTGLFTAAVDHRLLVAESFCAGLIQAAVFWMALRRGHPNGGSRRLGDRPAR</sequence>
<evidence type="ECO:0000313" key="3">
    <source>
        <dbReference type="Proteomes" id="UP001595851"/>
    </source>
</evidence>
<dbReference type="Proteomes" id="UP001595851">
    <property type="component" value="Unassembled WGS sequence"/>
</dbReference>
<name>A0ABV8FWT5_9ACTN</name>
<proteinExistence type="predicted"/>
<feature type="transmembrane region" description="Helical" evidence="1">
    <location>
        <begin position="6"/>
        <end position="25"/>
    </location>
</feature>
<dbReference type="RefSeq" id="WP_379526294.1">
    <property type="nucleotide sequence ID" value="NZ_JBHSBI010000001.1"/>
</dbReference>
<comment type="caution">
    <text evidence="2">The sequence shown here is derived from an EMBL/GenBank/DDBJ whole genome shotgun (WGS) entry which is preliminary data.</text>
</comment>
<gene>
    <name evidence="2" type="ORF">ACFOY2_02820</name>
</gene>
<dbReference type="InterPro" id="IPR057702">
    <property type="entry name" value="DUF7942"/>
</dbReference>
<feature type="transmembrane region" description="Helical" evidence="1">
    <location>
        <begin position="159"/>
        <end position="179"/>
    </location>
</feature>
<keyword evidence="3" id="KW-1185">Reference proteome</keyword>
<evidence type="ECO:0000256" key="1">
    <source>
        <dbReference type="SAM" id="Phobius"/>
    </source>
</evidence>
<protein>
    <submittedName>
        <fullName evidence="2">Uncharacterized protein</fullName>
    </submittedName>
</protein>
<keyword evidence="1" id="KW-0472">Membrane</keyword>
<feature type="transmembrane region" description="Helical" evidence="1">
    <location>
        <begin position="186"/>
        <end position="206"/>
    </location>
</feature>
<feature type="transmembrane region" description="Helical" evidence="1">
    <location>
        <begin position="117"/>
        <end position="139"/>
    </location>
</feature>